<dbReference type="InterPro" id="IPR004107">
    <property type="entry name" value="Integrase_SAM-like_N"/>
</dbReference>
<keyword evidence="4" id="KW-0233">DNA recombination</keyword>
<evidence type="ECO:0000256" key="4">
    <source>
        <dbReference type="ARBA" id="ARBA00023172"/>
    </source>
</evidence>
<feature type="domain" description="Tyr recombinase" evidence="6">
    <location>
        <begin position="212"/>
        <end position="402"/>
    </location>
</feature>
<dbReference type="GO" id="GO:0006310">
    <property type="term" value="P:DNA recombination"/>
    <property type="evidence" value="ECO:0007669"/>
    <property type="project" value="UniProtKB-KW"/>
</dbReference>
<sequence length="414" mass="48112">MKIPVYARPSGIFYIHTRIDRRQFKRSLGTRDKATAMLRALNVLKALALMDKNKLRTFEIDLSRGVFKSEEGNDEDRKALIEAMKLLPPVTIQSQPEARTSTNTKSLRLLELLDKFFSIRKKLTQATIDAYKANINEFSDFLKNPQISKIIGSDITRFQEYLLTKNNTTRTIDNKTAVIRALFNFAIKQGYYFDTNPAQNRTLMTNREKTREQYAIFYLEEILSIYSSENLKPHKGKDLDFYWVLVLALITGCRVGELTTLRKSQIVESEGIHFIRIEKSKTDAGIREIPIPEVIYKDFKVFVDKQTTDKIFKYKERDGKGAGNAVGKKFSRYLQSLKIEREKLVFHSIRKFFNNFLKDNGISTELRCQIIGHEFEGTNNQIYSDKYPLPFVAEQITKAQHALLVKIKYFKTEF</sequence>
<dbReference type="OrthoDB" id="9784724at2"/>
<dbReference type="GO" id="GO:0003677">
    <property type="term" value="F:DNA binding"/>
    <property type="evidence" value="ECO:0007669"/>
    <property type="project" value="UniProtKB-UniRule"/>
</dbReference>
<dbReference type="InterPro" id="IPR013762">
    <property type="entry name" value="Integrase-like_cat_sf"/>
</dbReference>
<dbReference type="PROSITE" id="PS51898">
    <property type="entry name" value="TYR_RECOMBINASE"/>
    <property type="match status" value="1"/>
</dbReference>
<dbReference type="InterPro" id="IPR010998">
    <property type="entry name" value="Integrase_recombinase_N"/>
</dbReference>
<keyword evidence="3 5" id="KW-0238">DNA-binding</keyword>
<dbReference type="InterPro" id="IPR050090">
    <property type="entry name" value="Tyrosine_recombinase_XerCD"/>
</dbReference>
<dbReference type="InterPro" id="IPR011010">
    <property type="entry name" value="DNA_brk_join_enz"/>
</dbReference>
<keyword evidence="2" id="KW-0229">DNA integration</keyword>
<dbReference type="PANTHER" id="PTHR30349:SF41">
    <property type="entry name" value="INTEGRASE_RECOMBINASE PROTEIN MJ0367-RELATED"/>
    <property type="match status" value="1"/>
</dbReference>
<evidence type="ECO:0000259" key="6">
    <source>
        <dbReference type="PROSITE" id="PS51898"/>
    </source>
</evidence>
<gene>
    <name evidence="8" type="ORF">PAP18089_04957</name>
</gene>
<name>A0A5E5PBH6_9BURK</name>
<evidence type="ECO:0000259" key="7">
    <source>
        <dbReference type="PROSITE" id="PS51900"/>
    </source>
</evidence>
<organism evidence="8 9">
    <name type="scientific">Pandoraea apista</name>
    <dbReference type="NCBI Taxonomy" id="93218"/>
    <lineage>
        <taxon>Bacteria</taxon>
        <taxon>Pseudomonadati</taxon>
        <taxon>Pseudomonadota</taxon>
        <taxon>Betaproteobacteria</taxon>
        <taxon>Burkholderiales</taxon>
        <taxon>Burkholderiaceae</taxon>
        <taxon>Pandoraea</taxon>
    </lineage>
</organism>
<dbReference type="InterPro" id="IPR044068">
    <property type="entry name" value="CB"/>
</dbReference>
<dbReference type="InterPro" id="IPR002104">
    <property type="entry name" value="Integrase_catalytic"/>
</dbReference>
<evidence type="ECO:0000256" key="2">
    <source>
        <dbReference type="ARBA" id="ARBA00022908"/>
    </source>
</evidence>
<reference evidence="8 9" key="1">
    <citation type="submission" date="2019-08" db="EMBL/GenBank/DDBJ databases">
        <authorList>
            <person name="Peeters C."/>
        </authorList>
    </citation>
    <scope>NUCLEOTIDE SEQUENCE [LARGE SCALE GENOMIC DNA]</scope>
    <source>
        <strain evidence="8 9">LMG 18089</strain>
    </source>
</reference>
<dbReference type="KEGG" id="papi:SG18_13485"/>
<evidence type="ECO:0000313" key="8">
    <source>
        <dbReference type="EMBL" id="VVG73947.1"/>
    </source>
</evidence>
<dbReference type="PROSITE" id="PS51900">
    <property type="entry name" value="CB"/>
    <property type="match status" value="1"/>
</dbReference>
<dbReference type="Gene3D" id="1.10.150.130">
    <property type="match status" value="1"/>
</dbReference>
<dbReference type="Pfam" id="PF02899">
    <property type="entry name" value="Phage_int_SAM_1"/>
    <property type="match status" value="1"/>
</dbReference>
<comment type="similarity">
    <text evidence="1">Belongs to the 'phage' integrase family.</text>
</comment>
<dbReference type="PANTHER" id="PTHR30349">
    <property type="entry name" value="PHAGE INTEGRASE-RELATED"/>
    <property type="match status" value="1"/>
</dbReference>
<protein>
    <submittedName>
        <fullName evidence="8">Integrase</fullName>
    </submittedName>
</protein>
<evidence type="ECO:0000256" key="3">
    <source>
        <dbReference type="ARBA" id="ARBA00023125"/>
    </source>
</evidence>
<evidence type="ECO:0000313" key="9">
    <source>
        <dbReference type="Proteomes" id="UP000364291"/>
    </source>
</evidence>
<dbReference type="Pfam" id="PF00589">
    <property type="entry name" value="Phage_integrase"/>
    <property type="match status" value="1"/>
</dbReference>
<dbReference type="Gene3D" id="1.10.443.10">
    <property type="entry name" value="Intergrase catalytic core"/>
    <property type="match status" value="1"/>
</dbReference>
<dbReference type="SUPFAM" id="SSF56349">
    <property type="entry name" value="DNA breaking-rejoining enzymes"/>
    <property type="match status" value="1"/>
</dbReference>
<proteinExistence type="inferred from homology"/>
<dbReference type="Proteomes" id="UP000364291">
    <property type="component" value="Unassembled WGS sequence"/>
</dbReference>
<accession>A0A5E5PBH6</accession>
<dbReference type="GO" id="GO:0015074">
    <property type="term" value="P:DNA integration"/>
    <property type="evidence" value="ECO:0007669"/>
    <property type="project" value="UniProtKB-KW"/>
</dbReference>
<feature type="domain" description="Core-binding (CB)" evidence="7">
    <location>
        <begin position="107"/>
        <end position="187"/>
    </location>
</feature>
<dbReference type="AlphaFoldDB" id="A0A5E5PBH6"/>
<dbReference type="EMBL" id="CABPSX010000014">
    <property type="protein sequence ID" value="VVG73947.1"/>
    <property type="molecule type" value="Genomic_DNA"/>
</dbReference>
<evidence type="ECO:0000256" key="5">
    <source>
        <dbReference type="PROSITE-ProRule" id="PRU01248"/>
    </source>
</evidence>
<evidence type="ECO:0000256" key="1">
    <source>
        <dbReference type="ARBA" id="ARBA00008857"/>
    </source>
</evidence>